<dbReference type="STRING" id="429728.SAMN05216456_1435"/>
<evidence type="ECO:0000313" key="1">
    <source>
        <dbReference type="EMBL" id="SFV31718.1"/>
    </source>
</evidence>
<dbReference type="Proteomes" id="UP000199074">
    <property type="component" value="Unassembled WGS sequence"/>
</dbReference>
<accession>A0A1I7NAP1</accession>
<proteinExistence type="predicted"/>
<name>A0A1I7NAP1_9HYPH</name>
<gene>
    <name evidence="1" type="ORF">SAMN05216456_1435</name>
</gene>
<keyword evidence="2" id="KW-1185">Reference proteome</keyword>
<evidence type="ECO:0000313" key="2">
    <source>
        <dbReference type="Proteomes" id="UP000199074"/>
    </source>
</evidence>
<dbReference type="RefSeq" id="WP_175528496.1">
    <property type="nucleotide sequence ID" value="NZ_FPCK01000001.1"/>
</dbReference>
<sequence length="49" mass="5561">MSENQQSDYALSLPNWIVKSVGAGFEKGVRLPELSYLPMGFEFKRQLAK</sequence>
<organism evidence="1 2">
    <name type="scientific">Devosia crocina</name>
    <dbReference type="NCBI Taxonomy" id="429728"/>
    <lineage>
        <taxon>Bacteria</taxon>
        <taxon>Pseudomonadati</taxon>
        <taxon>Pseudomonadota</taxon>
        <taxon>Alphaproteobacteria</taxon>
        <taxon>Hyphomicrobiales</taxon>
        <taxon>Devosiaceae</taxon>
        <taxon>Devosia</taxon>
    </lineage>
</organism>
<dbReference type="EMBL" id="FPCK01000001">
    <property type="protein sequence ID" value="SFV31718.1"/>
    <property type="molecule type" value="Genomic_DNA"/>
</dbReference>
<dbReference type="AlphaFoldDB" id="A0A1I7NAP1"/>
<reference evidence="1 2" key="1">
    <citation type="submission" date="2016-10" db="EMBL/GenBank/DDBJ databases">
        <authorList>
            <person name="de Groot N.N."/>
        </authorList>
    </citation>
    <scope>NUCLEOTIDE SEQUENCE [LARGE SCALE GENOMIC DNA]</scope>
    <source>
        <strain evidence="1 2">IPL20</strain>
    </source>
</reference>
<protein>
    <submittedName>
        <fullName evidence="1">Uncharacterized protein</fullName>
    </submittedName>
</protein>